<protein>
    <submittedName>
        <fullName evidence="1">4523_t:CDS:1</fullName>
    </submittedName>
</protein>
<feature type="non-terminal residue" evidence="1">
    <location>
        <position position="1"/>
    </location>
</feature>
<dbReference type="EMBL" id="CAJVPL010005892">
    <property type="protein sequence ID" value="CAG8661297.1"/>
    <property type="molecule type" value="Genomic_DNA"/>
</dbReference>
<dbReference type="OrthoDB" id="2499658at2759"/>
<gene>
    <name evidence="1" type="ORF">AGERDE_LOCUS11827</name>
</gene>
<organism evidence="1 2">
    <name type="scientific">Ambispora gerdemannii</name>
    <dbReference type="NCBI Taxonomy" id="144530"/>
    <lineage>
        <taxon>Eukaryota</taxon>
        <taxon>Fungi</taxon>
        <taxon>Fungi incertae sedis</taxon>
        <taxon>Mucoromycota</taxon>
        <taxon>Glomeromycotina</taxon>
        <taxon>Glomeromycetes</taxon>
        <taxon>Archaeosporales</taxon>
        <taxon>Ambisporaceae</taxon>
        <taxon>Ambispora</taxon>
    </lineage>
</organism>
<evidence type="ECO:0000313" key="1">
    <source>
        <dbReference type="EMBL" id="CAG8661297.1"/>
    </source>
</evidence>
<sequence length="51" mass="5875">SNDYSVIVKATNNPVLITKNMYQVICQVHNQITQHSDQNKHEKQYEKSEAG</sequence>
<name>A0A9N9E7F7_9GLOM</name>
<dbReference type="AlphaFoldDB" id="A0A9N9E7F7"/>
<proteinExistence type="predicted"/>
<accession>A0A9N9E7F7</accession>
<comment type="caution">
    <text evidence="1">The sequence shown here is derived from an EMBL/GenBank/DDBJ whole genome shotgun (WGS) entry which is preliminary data.</text>
</comment>
<evidence type="ECO:0000313" key="2">
    <source>
        <dbReference type="Proteomes" id="UP000789831"/>
    </source>
</evidence>
<dbReference type="Proteomes" id="UP000789831">
    <property type="component" value="Unassembled WGS sequence"/>
</dbReference>
<keyword evidence="2" id="KW-1185">Reference proteome</keyword>
<reference evidence="1" key="1">
    <citation type="submission" date="2021-06" db="EMBL/GenBank/DDBJ databases">
        <authorList>
            <person name="Kallberg Y."/>
            <person name="Tangrot J."/>
            <person name="Rosling A."/>
        </authorList>
    </citation>
    <scope>NUCLEOTIDE SEQUENCE</scope>
    <source>
        <strain evidence="1">MT106</strain>
    </source>
</reference>